<dbReference type="Pfam" id="PF01412">
    <property type="entry name" value="ArfGap"/>
    <property type="match status" value="1"/>
</dbReference>
<feature type="domain" description="Arf-GAP" evidence="2">
    <location>
        <begin position="6"/>
        <end position="65"/>
    </location>
</feature>
<dbReference type="Proteomes" id="UP000594220">
    <property type="component" value="Unplaced"/>
</dbReference>
<evidence type="ECO:0000313" key="4">
    <source>
        <dbReference type="Proteomes" id="UP000594220"/>
    </source>
</evidence>
<dbReference type="PANTHER" id="PTHR46021:SF5">
    <property type="entry name" value="ARF-GAP WITH DUAL PH DOMAIN-CONTAINING PROTEIN 1"/>
    <property type="match status" value="1"/>
</dbReference>
<keyword evidence="1" id="KW-0479">Metal-binding</keyword>
<protein>
    <recommendedName>
        <fullName evidence="2">Arf-GAP domain-containing protein</fullName>
    </recommendedName>
</protein>
<dbReference type="GO" id="GO:0005096">
    <property type="term" value="F:GTPase activator activity"/>
    <property type="evidence" value="ECO:0007669"/>
    <property type="project" value="InterPro"/>
</dbReference>
<dbReference type="GO" id="GO:0005737">
    <property type="term" value="C:cytoplasm"/>
    <property type="evidence" value="ECO:0007669"/>
    <property type="project" value="TreeGrafter"/>
</dbReference>
<dbReference type="Ensembl" id="ENSCPRT00005029057.1">
    <property type="protein sequence ID" value="ENSCPRP00005024900.1"/>
    <property type="gene ID" value="ENSCPRG00005017273.1"/>
</dbReference>
<dbReference type="InterPro" id="IPR001164">
    <property type="entry name" value="ArfGAP_dom"/>
</dbReference>
<dbReference type="PANTHER" id="PTHR46021">
    <property type="entry name" value="ARF-GAP WITH DUAL PH DOMAIN-CONTAINING PROTEIN 1-LIKE PROTEIN"/>
    <property type="match status" value="1"/>
</dbReference>
<dbReference type="InterPro" id="IPR038508">
    <property type="entry name" value="ArfGAP_dom_sf"/>
</dbReference>
<name>A0A7M4FIT3_CROPO</name>
<dbReference type="GO" id="GO:0005547">
    <property type="term" value="F:phosphatidylinositol-3,4,5-trisphosphate binding"/>
    <property type="evidence" value="ECO:0007669"/>
    <property type="project" value="TreeGrafter"/>
</dbReference>
<dbReference type="GO" id="GO:0005886">
    <property type="term" value="C:plasma membrane"/>
    <property type="evidence" value="ECO:0007669"/>
    <property type="project" value="TreeGrafter"/>
</dbReference>
<dbReference type="OMA" id="NAYFDIH"/>
<evidence type="ECO:0000313" key="3">
    <source>
        <dbReference type="Ensembl" id="ENSCPRP00005024900.1"/>
    </source>
</evidence>
<keyword evidence="4" id="KW-1185">Reference proteome</keyword>
<accession>A0A7M4FIT3</accession>
<dbReference type="InterPro" id="IPR037278">
    <property type="entry name" value="ARFGAP/RecO"/>
</dbReference>
<dbReference type="GO" id="GO:0008270">
    <property type="term" value="F:zinc ion binding"/>
    <property type="evidence" value="ECO:0007669"/>
    <property type="project" value="UniProtKB-KW"/>
</dbReference>
<dbReference type="InterPro" id="IPR052589">
    <property type="entry name" value="Arf-GAP_dual-PH_domain"/>
</dbReference>
<keyword evidence="1" id="KW-0863">Zinc-finger</keyword>
<dbReference type="SUPFAM" id="SSF57863">
    <property type="entry name" value="ArfGap/RecO-like zinc finger"/>
    <property type="match status" value="1"/>
</dbReference>
<evidence type="ECO:0000259" key="2">
    <source>
        <dbReference type="PROSITE" id="PS50115"/>
    </source>
</evidence>
<dbReference type="PROSITE" id="PS50115">
    <property type="entry name" value="ARFGAP"/>
    <property type="match status" value="1"/>
</dbReference>
<reference evidence="3" key="1">
    <citation type="submission" date="2025-08" db="UniProtKB">
        <authorList>
            <consortium name="Ensembl"/>
        </authorList>
    </citation>
    <scope>IDENTIFICATION</scope>
</reference>
<proteinExistence type="predicted"/>
<keyword evidence="1" id="KW-0862">Zinc</keyword>
<sequence>MRLLGCVHCNAIFLWLSDPDWASYSLGLFICLNCAGLHRSIPQVSKLKSIQLDEWDDAQVEVRGI</sequence>
<evidence type="ECO:0000256" key="1">
    <source>
        <dbReference type="PROSITE-ProRule" id="PRU00288"/>
    </source>
</evidence>
<reference evidence="3" key="2">
    <citation type="submission" date="2025-09" db="UniProtKB">
        <authorList>
            <consortium name="Ensembl"/>
        </authorList>
    </citation>
    <scope>IDENTIFICATION</scope>
</reference>
<organism evidence="3 4">
    <name type="scientific">Crocodylus porosus</name>
    <name type="common">Saltwater crocodile</name>
    <name type="synonym">Estuarine crocodile</name>
    <dbReference type="NCBI Taxonomy" id="8502"/>
    <lineage>
        <taxon>Eukaryota</taxon>
        <taxon>Metazoa</taxon>
        <taxon>Chordata</taxon>
        <taxon>Craniata</taxon>
        <taxon>Vertebrata</taxon>
        <taxon>Euteleostomi</taxon>
        <taxon>Archelosauria</taxon>
        <taxon>Archosauria</taxon>
        <taxon>Crocodylia</taxon>
        <taxon>Longirostres</taxon>
        <taxon>Crocodylidae</taxon>
        <taxon>Crocodylus</taxon>
    </lineage>
</organism>
<dbReference type="GeneTree" id="ENSGT00980000199571"/>
<dbReference type="AlphaFoldDB" id="A0A7M4FIT3"/>
<dbReference type="Gene3D" id="1.10.220.150">
    <property type="entry name" value="Arf GTPase activating protein"/>
    <property type="match status" value="1"/>
</dbReference>
<dbReference type="PRINTS" id="PR00405">
    <property type="entry name" value="REVINTRACTNG"/>
</dbReference>